<accession>A0ABS0CTC5</accession>
<dbReference type="PANTHER" id="PTHR43861">
    <property type="entry name" value="TRANS-ACONITATE 2-METHYLTRANSFERASE-RELATED"/>
    <property type="match status" value="1"/>
</dbReference>
<dbReference type="SUPFAM" id="SSF53335">
    <property type="entry name" value="S-adenosyl-L-methionine-dependent methyltransferases"/>
    <property type="match status" value="1"/>
</dbReference>
<dbReference type="Gene3D" id="3.40.50.150">
    <property type="entry name" value="Vaccinia Virus protein VP39"/>
    <property type="match status" value="1"/>
</dbReference>
<dbReference type="Proteomes" id="UP000702209">
    <property type="component" value="Unassembled WGS sequence"/>
</dbReference>
<dbReference type="EMBL" id="JADLQX010000011">
    <property type="protein sequence ID" value="MBF6299103.1"/>
    <property type="molecule type" value="Genomic_DNA"/>
</dbReference>
<organism evidence="2 3">
    <name type="scientific">Nocardia amamiensis</name>
    <dbReference type="NCBI Taxonomy" id="404578"/>
    <lineage>
        <taxon>Bacteria</taxon>
        <taxon>Bacillati</taxon>
        <taxon>Actinomycetota</taxon>
        <taxon>Actinomycetes</taxon>
        <taxon>Mycobacteriales</taxon>
        <taxon>Nocardiaceae</taxon>
        <taxon>Nocardia</taxon>
    </lineage>
</organism>
<keyword evidence="2" id="KW-0808">Transferase</keyword>
<evidence type="ECO:0000259" key="1">
    <source>
        <dbReference type="Pfam" id="PF08242"/>
    </source>
</evidence>
<name>A0ABS0CTC5_9NOCA</name>
<dbReference type="CDD" id="cd02440">
    <property type="entry name" value="AdoMet_MTases"/>
    <property type="match status" value="1"/>
</dbReference>
<dbReference type="Pfam" id="PF08242">
    <property type="entry name" value="Methyltransf_12"/>
    <property type="match status" value="1"/>
</dbReference>
<dbReference type="InterPro" id="IPR029063">
    <property type="entry name" value="SAM-dependent_MTases_sf"/>
</dbReference>
<keyword evidence="3" id="KW-1185">Reference proteome</keyword>
<reference evidence="2 3" key="1">
    <citation type="submission" date="2020-10" db="EMBL/GenBank/DDBJ databases">
        <title>Identification of Nocardia species via Next-generation sequencing and recognition of intraspecies genetic diversity.</title>
        <authorList>
            <person name="Li P."/>
            <person name="Li P."/>
            <person name="Lu B."/>
        </authorList>
    </citation>
    <scope>NUCLEOTIDE SEQUENCE [LARGE SCALE GENOMIC DNA]</scope>
    <source>
        <strain evidence="2 3">BJ06-0157</strain>
    </source>
</reference>
<protein>
    <submittedName>
        <fullName evidence="2">Class I SAM-dependent methyltransferase</fullName>
    </submittedName>
</protein>
<proteinExistence type="predicted"/>
<sequence length="222" mass="24125">MLLSRLDRFNQRHPWSHNDHYSPWVVGQVAASGARDVLDIGCGTGNLVARLRDIATTVTALEPDAATVRVAAQRFAGDPAVTIVEADFAGRDHQRRWDAVILLAVLHHLPLVPTLRELRDCLVPGGRLVVVGCYRGAGLVDMLADLPAMVANPVMGMIKHPARVDTLPPHMTAPTAEPKDTLADIRAAAALELPGARIRRRLFWRYTLVYDAPSEPGGDSAN</sequence>
<dbReference type="GO" id="GO:0032259">
    <property type="term" value="P:methylation"/>
    <property type="evidence" value="ECO:0007669"/>
    <property type="project" value="UniProtKB-KW"/>
</dbReference>
<keyword evidence="2" id="KW-0489">Methyltransferase</keyword>
<comment type="caution">
    <text evidence="2">The sequence shown here is derived from an EMBL/GenBank/DDBJ whole genome shotgun (WGS) entry which is preliminary data.</text>
</comment>
<dbReference type="InterPro" id="IPR013217">
    <property type="entry name" value="Methyltransf_12"/>
</dbReference>
<dbReference type="GO" id="GO:0008168">
    <property type="term" value="F:methyltransferase activity"/>
    <property type="evidence" value="ECO:0007669"/>
    <property type="project" value="UniProtKB-KW"/>
</dbReference>
<gene>
    <name evidence="2" type="ORF">IU459_16355</name>
</gene>
<feature type="domain" description="Methyltransferase type 12" evidence="1">
    <location>
        <begin position="38"/>
        <end position="128"/>
    </location>
</feature>
<evidence type="ECO:0000313" key="2">
    <source>
        <dbReference type="EMBL" id="MBF6299103.1"/>
    </source>
</evidence>
<evidence type="ECO:0000313" key="3">
    <source>
        <dbReference type="Proteomes" id="UP000702209"/>
    </source>
</evidence>